<keyword evidence="5" id="KW-1185">Reference proteome</keyword>
<dbReference type="Pfam" id="PF04389">
    <property type="entry name" value="Peptidase_M28"/>
    <property type="match status" value="1"/>
</dbReference>
<keyword evidence="2" id="KW-0012">Acyltransferase</keyword>
<organism evidence="4 5">
    <name type="scientific">Proteiniphilum saccharofermentans</name>
    <dbReference type="NCBI Taxonomy" id="1642647"/>
    <lineage>
        <taxon>Bacteria</taxon>
        <taxon>Pseudomonadati</taxon>
        <taxon>Bacteroidota</taxon>
        <taxon>Bacteroidia</taxon>
        <taxon>Bacteroidales</taxon>
        <taxon>Dysgonomonadaceae</taxon>
        <taxon>Proteiniphilum</taxon>
    </lineage>
</organism>
<dbReference type="Proteomes" id="UP000187464">
    <property type="component" value="Chromosome I"/>
</dbReference>
<evidence type="ECO:0000256" key="2">
    <source>
        <dbReference type="ARBA" id="ARBA00023315"/>
    </source>
</evidence>
<gene>
    <name evidence="4" type="ORF">PSM36_2383</name>
</gene>
<dbReference type="InterPro" id="IPR040234">
    <property type="entry name" value="QC/QCL"/>
</dbReference>
<dbReference type="GO" id="GO:0016603">
    <property type="term" value="F:glutaminyl-peptide cyclotransferase activity"/>
    <property type="evidence" value="ECO:0007669"/>
    <property type="project" value="TreeGrafter"/>
</dbReference>
<dbReference type="SUPFAM" id="SSF53187">
    <property type="entry name" value="Zn-dependent exopeptidases"/>
    <property type="match status" value="1"/>
</dbReference>
<evidence type="ECO:0000313" key="4">
    <source>
        <dbReference type="EMBL" id="SCD21188.1"/>
    </source>
</evidence>
<dbReference type="AlphaFoldDB" id="A0A1R3T7C8"/>
<dbReference type="Gene3D" id="3.40.630.10">
    <property type="entry name" value="Zn peptidases"/>
    <property type="match status" value="1"/>
</dbReference>
<reference evidence="4 5" key="1">
    <citation type="submission" date="2016-08" db="EMBL/GenBank/DDBJ databases">
        <authorList>
            <person name="Seilhamer J.J."/>
        </authorList>
    </citation>
    <scope>NUCLEOTIDE SEQUENCE [LARGE SCALE GENOMIC DNA]</scope>
    <source>
        <strain evidence="4">M3/6</strain>
    </source>
</reference>
<accession>A0A1R3T7C8</accession>
<dbReference type="GO" id="GO:0008270">
    <property type="term" value="F:zinc ion binding"/>
    <property type="evidence" value="ECO:0007669"/>
    <property type="project" value="TreeGrafter"/>
</dbReference>
<keyword evidence="1" id="KW-0808">Transferase</keyword>
<dbReference type="InterPro" id="IPR007484">
    <property type="entry name" value="Peptidase_M28"/>
</dbReference>
<sequence length="334" mass="37443">MQRAGNFFLLILLIAGVMFSISCNSCQSSKYTVVTEPYLQISPDFNADSAYSFVEKQLAFGSRVPGTTAHQACGDYLAAKLTEFGAQVTEQKADITHYDGKNLTLRNIIGSYYPEKEKRILLFAHWDTRPFADEESDAGRQQQPIAGADDGASGVGTLLEIARNLQQYPVEVGVDIIFFDLEDWGQPSFDTDWVQGEWWCLGSRYWSEQPHVENYKADYGILLDMVGAANATFLKEGYSMKYAPNILDKVWSTAAKLGHGNYFLPQNGGYITDDHLSVNQHQRAPSINIINLKTDTHTGFASHWHTHRDDMRNIDRGSLKAAGQTVMEVIYTEK</sequence>
<evidence type="ECO:0000259" key="3">
    <source>
        <dbReference type="Pfam" id="PF04389"/>
    </source>
</evidence>
<dbReference type="PANTHER" id="PTHR12283">
    <property type="entry name" value="GLUTAMINYL-PEPTIDE CYCLOTRANSFERASE"/>
    <property type="match status" value="1"/>
</dbReference>
<dbReference type="EMBL" id="LT605205">
    <property type="protein sequence ID" value="SCD21188.1"/>
    <property type="molecule type" value="Genomic_DNA"/>
</dbReference>
<dbReference type="PROSITE" id="PS51257">
    <property type="entry name" value="PROKAR_LIPOPROTEIN"/>
    <property type="match status" value="1"/>
</dbReference>
<dbReference type="KEGG" id="psac:PSM36_2383"/>
<dbReference type="STRING" id="1642647.PSM36_2383"/>
<evidence type="ECO:0000313" key="5">
    <source>
        <dbReference type="Proteomes" id="UP000187464"/>
    </source>
</evidence>
<name>A0A1R3T7C8_9BACT</name>
<protein>
    <submittedName>
        <fullName evidence="4">M28 Zn-Peptidases</fullName>
    </submittedName>
</protein>
<dbReference type="RefSeq" id="WP_076931042.1">
    <property type="nucleotide sequence ID" value="NZ_LT605205.1"/>
</dbReference>
<evidence type="ECO:0000256" key="1">
    <source>
        <dbReference type="ARBA" id="ARBA00022679"/>
    </source>
</evidence>
<proteinExistence type="predicted"/>
<feature type="domain" description="Peptidase M28" evidence="3">
    <location>
        <begin position="107"/>
        <end position="329"/>
    </location>
</feature>
<dbReference type="PANTHER" id="PTHR12283:SF6">
    <property type="entry name" value="GLUTAMINYL-PEPTIDE CYCLOTRANSFERASE-RELATED"/>
    <property type="match status" value="1"/>
</dbReference>